<reference evidence="1 2" key="1">
    <citation type="submission" date="2014-04" db="EMBL/GenBank/DDBJ databases">
        <authorList>
            <consortium name="DOE Joint Genome Institute"/>
            <person name="Kuo A."/>
            <person name="Kohler A."/>
            <person name="Nagy L.G."/>
            <person name="Floudas D."/>
            <person name="Copeland A."/>
            <person name="Barry K.W."/>
            <person name="Cichocki N."/>
            <person name="Veneault-Fourrey C."/>
            <person name="LaButti K."/>
            <person name="Lindquist E.A."/>
            <person name="Lipzen A."/>
            <person name="Lundell T."/>
            <person name="Morin E."/>
            <person name="Murat C."/>
            <person name="Sun H."/>
            <person name="Tunlid A."/>
            <person name="Henrissat B."/>
            <person name="Grigoriev I.V."/>
            <person name="Hibbett D.S."/>
            <person name="Martin F."/>
            <person name="Nordberg H.P."/>
            <person name="Cantor M.N."/>
            <person name="Hua S.X."/>
        </authorList>
    </citation>
    <scope>NUCLEOTIDE SEQUENCE [LARGE SCALE GENOMIC DNA]</scope>
    <source>
        <strain evidence="1 2">LaAM-08-1</strain>
    </source>
</reference>
<proteinExistence type="predicted"/>
<reference evidence="2" key="2">
    <citation type="submission" date="2015-01" db="EMBL/GenBank/DDBJ databases">
        <title>Evolutionary Origins and Diversification of the Mycorrhizal Mutualists.</title>
        <authorList>
            <consortium name="DOE Joint Genome Institute"/>
            <consortium name="Mycorrhizal Genomics Consortium"/>
            <person name="Kohler A."/>
            <person name="Kuo A."/>
            <person name="Nagy L.G."/>
            <person name="Floudas D."/>
            <person name="Copeland A."/>
            <person name="Barry K.W."/>
            <person name="Cichocki N."/>
            <person name="Veneault-Fourrey C."/>
            <person name="LaButti K."/>
            <person name="Lindquist E.A."/>
            <person name="Lipzen A."/>
            <person name="Lundell T."/>
            <person name="Morin E."/>
            <person name="Murat C."/>
            <person name="Riley R."/>
            <person name="Ohm R."/>
            <person name="Sun H."/>
            <person name="Tunlid A."/>
            <person name="Henrissat B."/>
            <person name="Grigoriev I.V."/>
            <person name="Hibbett D.S."/>
            <person name="Martin F."/>
        </authorList>
    </citation>
    <scope>NUCLEOTIDE SEQUENCE [LARGE SCALE GENOMIC DNA]</scope>
    <source>
        <strain evidence="2">LaAM-08-1</strain>
    </source>
</reference>
<accession>A0A0C9YGV0</accession>
<dbReference type="EMBL" id="KN838548">
    <property type="protein sequence ID" value="KIK07253.1"/>
    <property type="molecule type" value="Genomic_DNA"/>
</dbReference>
<gene>
    <name evidence="1" type="ORF">K443DRAFT_673517</name>
</gene>
<keyword evidence="2" id="KW-1185">Reference proteome</keyword>
<evidence type="ECO:0000313" key="2">
    <source>
        <dbReference type="Proteomes" id="UP000054477"/>
    </source>
</evidence>
<dbReference type="Proteomes" id="UP000054477">
    <property type="component" value="Unassembled WGS sequence"/>
</dbReference>
<dbReference type="HOGENOM" id="CLU_2867980_0_0_1"/>
<sequence length="64" mass="7434">MTTERYQATNLRKETIDKNSRMQGLSGLLSKLIFRSLLPLELKTFMIYVYSIQACSRVDRVAMC</sequence>
<name>A0A0C9YGV0_9AGAR</name>
<evidence type="ECO:0000313" key="1">
    <source>
        <dbReference type="EMBL" id="KIK07253.1"/>
    </source>
</evidence>
<protein>
    <submittedName>
        <fullName evidence="1">Uncharacterized protein</fullName>
    </submittedName>
</protein>
<dbReference type="AlphaFoldDB" id="A0A0C9YGV0"/>
<organism evidence="1 2">
    <name type="scientific">Laccaria amethystina LaAM-08-1</name>
    <dbReference type="NCBI Taxonomy" id="1095629"/>
    <lineage>
        <taxon>Eukaryota</taxon>
        <taxon>Fungi</taxon>
        <taxon>Dikarya</taxon>
        <taxon>Basidiomycota</taxon>
        <taxon>Agaricomycotina</taxon>
        <taxon>Agaricomycetes</taxon>
        <taxon>Agaricomycetidae</taxon>
        <taxon>Agaricales</taxon>
        <taxon>Agaricineae</taxon>
        <taxon>Hydnangiaceae</taxon>
        <taxon>Laccaria</taxon>
    </lineage>
</organism>